<dbReference type="Proteomes" id="UP000682733">
    <property type="component" value="Unassembled WGS sequence"/>
</dbReference>
<protein>
    <submittedName>
        <fullName evidence="1">Uncharacterized protein</fullName>
    </submittedName>
</protein>
<feature type="non-terminal residue" evidence="1">
    <location>
        <position position="1"/>
    </location>
</feature>
<comment type="caution">
    <text evidence="1">The sequence shown here is derived from an EMBL/GenBank/DDBJ whole genome shotgun (WGS) entry which is preliminary data.</text>
</comment>
<organism evidence="1 3">
    <name type="scientific">Didymodactylos carnosus</name>
    <dbReference type="NCBI Taxonomy" id="1234261"/>
    <lineage>
        <taxon>Eukaryota</taxon>
        <taxon>Metazoa</taxon>
        <taxon>Spiralia</taxon>
        <taxon>Gnathifera</taxon>
        <taxon>Rotifera</taxon>
        <taxon>Eurotatoria</taxon>
        <taxon>Bdelloidea</taxon>
        <taxon>Philodinida</taxon>
        <taxon>Philodinidae</taxon>
        <taxon>Didymodactylos</taxon>
    </lineage>
</organism>
<reference evidence="1" key="1">
    <citation type="submission" date="2021-02" db="EMBL/GenBank/DDBJ databases">
        <authorList>
            <person name="Nowell W R."/>
        </authorList>
    </citation>
    <scope>NUCLEOTIDE SEQUENCE</scope>
</reference>
<sequence>MNEGNRSWAPEAVPSKQPVNYRQHIESICLFALNYNDNPIIKQIKIVKIRVKERLTADLIQIADQFIYQCSINYLFMFYFEDCEVENGKFSCPLCGQLTQIMKVLEKRIAKKILLKGKLTTSQRPQAATVGSNILWPKWDIKSSIYE</sequence>
<dbReference type="AlphaFoldDB" id="A0A8S2F4W3"/>
<gene>
    <name evidence="1" type="ORF">OVA965_LOCUS30909</name>
    <name evidence="2" type="ORF">TMI583_LOCUS31725</name>
</gene>
<accession>A0A8S2F4W3</accession>
<dbReference type="EMBL" id="CAJOBA010044442">
    <property type="protein sequence ID" value="CAF4163988.1"/>
    <property type="molecule type" value="Genomic_DNA"/>
</dbReference>
<evidence type="ECO:0000313" key="3">
    <source>
        <dbReference type="Proteomes" id="UP000677228"/>
    </source>
</evidence>
<evidence type="ECO:0000313" key="1">
    <source>
        <dbReference type="EMBL" id="CAF1353495.1"/>
    </source>
</evidence>
<proteinExistence type="predicted"/>
<evidence type="ECO:0000313" key="2">
    <source>
        <dbReference type="EMBL" id="CAF4163988.1"/>
    </source>
</evidence>
<dbReference type="EMBL" id="CAJNOK010022797">
    <property type="protein sequence ID" value="CAF1353495.1"/>
    <property type="molecule type" value="Genomic_DNA"/>
</dbReference>
<dbReference type="Proteomes" id="UP000677228">
    <property type="component" value="Unassembled WGS sequence"/>
</dbReference>
<name>A0A8S2F4W3_9BILA</name>